<protein>
    <recommendedName>
        <fullName evidence="3">Phosphoribosyl-AMP cyclohydrolase</fullName>
    </recommendedName>
</protein>
<name>A0A238KA33_9RHOB</name>
<proteinExistence type="predicted"/>
<dbReference type="Gene3D" id="3.10.450.50">
    <property type="match status" value="1"/>
</dbReference>
<evidence type="ECO:0000313" key="2">
    <source>
        <dbReference type="Proteomes" id="UP000203464"/>
    </source>
</evidence>
<organism evidence="1 2">
    <name type="scientific">Octadecabacter ascidiaceicola</name>
    <dbReference type="NCBI Taxonomy" id="1655543"/>
    <lineage>
        <taxon>Bacteria</taxon>
        <taxon>Pseudomonadati</taxon>
        <taxon>Pseudomonadota</taxon>
        <taxon>Alphaproteobacteria</taxon>
        <taxon>Rhodobacterales</taxon>
        <taxon>Roseobacteraceae</taxon>
        <taxon>Octadecabacter</taxon>
    </lineage>
</organism>
<accession>A0A238KA33</accession>
<dbReference type="Proteomes" id="UP000203464">
    <property type="component" value="Unassembled WGS sequence"/>
</dbReference>
<dbReference type="InterPro" id="IPR016878">
    <property type="entry name" value="MICAH-like"/>
</dbReference>
<dbReference type="OrthoDB" id="9807600at2"/>
<gene>
    <name evidence="1" type="ORF">OCA8868_02078</name>
</gene>
<dbReference type="AlphaFoldDB" id="A0A238KA33"/>
<dbReference type="PIRSF" id="PIRSF028288">
    <property type="entry name" value="UCP028288"/>
    <property type="match status" value="1"/>
</dbReference>
<keyword evidence="2" id="KW-1185">Reference proteome</keyword>
<dbReference type="RefSeq" id="WP_093996479.1">
    <property type="nucleotide sequence ID" value="NZ_FXYD01000003.1"/>
</dbReference>
<sequence>MPMTQDDLLAARTAWGEELLAIAKAFEDGGIDAARAVANGVLDEAYGYDLGPVLFKPTLSGGPQTFRTTKAGALSYFVAHDDTYPNDTGFAIRPWRDVQYKEAASFIEGNVGMWMGSAFFTDKDGNVTQADKTFGYKKDVDGNVKVVLHHSSLPYTA</sequence>
<evidence type="ECO:0000313" key="1">
    <source>
        <dbReference type="EMBL" id="SMX39683.1"/>
    </source>
</evidence>
<evidence type="ECO:0008006" key="3">
    <source>
        <dbReference type="Google" id="ProtNLM"/>
    </source>
</evidence>
<dbReference type="EMBL" id="FXYD01000003">
    <property type="protein sequence ID" value="SMX39683.1"/>
    <property type="molecule type" value="Genomic_DNA"/>
</dbReference>
<reference evidence="2" key="1">
    <citation type="submission" date="2017-05" db="EMBL/GenBank/DDBJ databases">
        <authorList>
            <person name="Rodrigo-Torres L."/>
            <person name="Arahal R. D."/>
            <person name="Lucena T."/>
        </authorList>
    </citation>
    <scope>NUCLEOTIDE SEQUENCE [LARGE SCALE GENOMIC DNA]</scope>
    <source>
        <strain evidence="2">CECT 8868</strain>
    </source>
</reference>